<dbReference type="RefSeq" id="WP_191814364.1">
    <property type="nucleotide sequence ID" value="NZ_JACSQT010000005.1"/>
</dbReference>
<dbReference type="EMBL" id="JACSQT010000005">
    <property type="protein sequence ID" value="MBD7937811.1"/>
    <property type="molecule type" value="Genomic_DNA"/>
</dbReference>
<dbReference type="Gene3D" id="3.40.630.30">
    <property type="match status" value="1"/>
</dbReference>
<reference evidence="2 3" key="1">
    <citation type="submission" date="2020-08" db="EMBL/GenBank/DDBJ databases">
        <title>A Genomic Blueprint of the Chicken Gut Microbiome.</title>
        <authorList>
            <person name="Gilroy R."/>
            <person name="Ravi A."/>
            <person name="Getino M."/>
            <person name="Pursley I."/>
            <person name="Horton D.L."/>
            <person name="Alikhan N.-F."/>
            <person name="Baker D."/>
            <person name="Gharbi K."/>
            <person name="Hall N."/>
            <person name="Watson M."/>
            <person name="Adriaenssens E.M."/>
            <person name="Foster-Nyarko E."/>
            <person name="Jarju S."/>
            <person name="Secka A."/>
            <person name="Antonio M."/>
            <person name="Oren A."/>
            <person name="Chaudhuri R."/>
            <person name="La Ragione R.M."/>
            <person name="Hildebrand F."/>
            <person name="Pallen M.J."/>
        </authorList>
    </citation>
    <scope>NUCLEOTIDE SEQUENCE [LARGE SCALE GENOMIC DNA]</scope>
    <source>
        <strain evidence="2 3">Sa5YUA1</strain>
    </source>
</reference>
<name>A0ABR8QQJ2_9BACI</name>
<dbReference type="Proteomes" id="UP000657931">
    <property type="component" value="Unassembled WGS sequence"/>
</dbReference>
<comment type="caution">
    <text evidence="2">The sequence shown here is derived from an EMBL/GenBank/DDBJ whole genome shotgun (WGS) entry which is preliminary data.</text>
</comment>
<feature type="domain" description="N-acetyltransferase" evidence="1">
    <location>
        <begin position="6"/>
        <end position="147"/>
    </location>
</feature>
<evidence type="ECO:0000313" key="2">
    <source>
        <dbReference type="EMBL" id="MBD7937811.1"/>
    </source>
</evidence>
<proteinExistence type="predicted"/>
<gene>
    <name evidence="2" type="ORF">H9655_12335</name>
</gene>
<dbReference type="CDD" id="cd04301">
    <property type="entry name" value="NAT_SF"/>
    <property type="match status" value="1"/>
</dbReference>
<evidence type="ECO:0000313" key="3">
    <source>
        <dbReference type="Proteomes" id="UP000657931"/>
    </source>
</evidence>
<organism evidence="2 3">
    <name type="scientific">Cytobacillus stercorigallinarum</name>
    <dbReference type="NCBI Taxonomy" id="2762240"/>
    <lineage>
        <taxon>Bacteria</taxon>
        <taxon>Bacillati</taxon>
        <taxon>Bacillota</taxon>
        <taxon>Bacilli</taxon>
        <taxon>Bacillales</taxon>
        <taxon>Bacillaceae</taxon>
        <taxon>Cytobacillus</taxon>
    </lineage>
</organism>
<dbReference type="Pfam" id="PF00583">
    <property type="entry name" value="Acetyltransf_1"/>
    <property type="match status" value="1"/>
</dbReference>
<dbReference type="InterPro" id="IPR000182">
    <property type="entry name" value="GNAT_dom"/>
</dbReference>
<dbReference type="InterPro" id="IPR016181">
    <property type="entry name" value="Acyl_CoA_acyltransferase"/>
</dbReference>
<sequence length="149" mass="17462">MGYEYIVYNTTPEAKVLNDILKLHKDIFGTSDSLISHMQRQSKLLVIIAKDGEKTIGYKIGYAIDRTKFYSWLGGIDFNYRKQGIASMLMKKQHQYLRNNGFHIVQTKTMYKWRNMLILNIKSGFDIIHTYTNEKGLHKIILEKNLLNN</sequence>
<dbReference type="PROSITE" id="PS51186">
    <property type="entry name" value="GNAT"/>
    <property type="match status" value="1"/>
</dbReference>
<evidence type="ECO:0000259" key="1">
    <source>
        <dbReference type="PROSITE" id="PS51186"/>
    </source>
</evidence>
<protein>
    <submittedName>
        <fullName evidence="2">GNAT family N-acetyltransferase</fullName>
    </submittedName>
</protein>
<keyword evidence="3" id="KW-1185">Reference proteome</keyword>
<accession>A0ABR8QQJ2</accession>
<dbReference type="SUPFAM" id="SSF55729">
    <property type="entry name" value="Acyl-CoA N-acyltransferases (Nat)"/>
    <property type="match status" value="1"/>
</dbReference>